<evidence type="ECO:0000313" key="2">
    <source>
        <dbReference type="Proteomes" id="UP001059380"/>
    </source>
</evidence>
<accession>A0A9J7BWX3</accession>
<organism evidence="1 2">
    <name type="scientific">Occallatibacter riparius</name>
    <dbReference type="NCBI Taxonomy" id="1002689"/>
    <lineage>
        <taxon>Bacteria</taxon>
        <taxon>Pseudomonadati</taxon>
        <taxon>Acidobacteriota</taxon>
        <taxon>Terriglobia</taxon>
        <taxon>Terriglobales</taxon>
        <taxon>Acidobacteriaceae</taxon>
        <taxon>Occallatibacter</taxon>
    </lineage>
</organism>
<dbReference type="Proteomes" id="UP001059380">
    <property type="component" value="Chromosome"/>
</dbReference>
<dbReference type="RefSeq" id="WP_260794899.1">
    <property type="nucleotide sequence ID" value="NZ_CP093313.1"/>
</dbReference>
<dbReference type="EMBL" id="CP093313">
    <property type="protein sequence ID" value="UWZ85382.1"/>
    <property type="molecule type" value="Genomic_DNA"/>
</dbReference>
<dbReference type="KEGG" id="orp:MOP44_05435"/>
<reference evidence="1" key="1">
    <citation type="submission" date="2021-04" db="EMBL/GenBank/DDBJ databases">
        <title>Phylogenetic analysis of Acidobacteriaceae.</title>
        <authorList>
            <person name="Qiu L."/>
            <person name="Zhang Q."/>
        </authorList>
    </citation>
    <scope>NUCLEOTIDE SEQUENCE</scope>
    <source>
        <strain evidence="1">DSM 25168</strain>
    </source>
</reference>
<protein>
    <submittedName>
        <fullName evidence="1">Uncharacterized protein</fullName>
    </submittedName>
</protein>
<sequence>MTAAPKTSLVSSIEKAAAQAGLTLASVTQGSDFHGEPTTVFELGLADSSNRSLKLELSHDFDFDKPTLLPEITAHLAAEAKRLRNPRPECYVTLGGIPVAFGKFQWPFHRSTSGADTYIVHGELDLADGKNSGLHAKVAASVTVTFAEIVPAMEQPYAESFVYNAIRKTVDFGQLEFLKSGNRQPVPVTTRFYSRWQKKFLFTETDDKARLEYLLSKVYWLSGVLGASKPVWIADPKDAQYLNTTEKDLLRMANDEAGEGLMTVDGEFAAATPALMARASEFQARLDAALSFIKPQFNEAMRSGQANM</sequence>
<keyword evidence="2" id="KW-1185">Reference proteome</keyword>
<proteinExistence type="predicted"/>
<dbReference type="AlphaFoldDB" id="A0A9J7BWX3"/>
<name>A0A9J7BWX3_9BACT</name>
<evidence type="ECO:0000313" key="1">
    <source>
        <dbReference type="EMBL" id="UWZ85382.1"/>
    </source>
</evidence>
<gene>
    <name evidence="1" type="ORF">MOP44_05435</name>
</gene>